<proteinExistence type="predicted"/>
<dbReference type="PANTHER" id="PTHR35399">
    <property type="entry name" value="SLR8030 PROTEIN"/>
    <property type="match status" value="1"/>
</dbReference>
<dbReference type="AlphaFoldDB" id="A0A7W5Y8V1"/>
<sequence>MTELDRRSFLGRGLATAGGVLASGVAMETLGAHASWADAGRPWTDPNQVGYGPLRRTPARNTGEELLALPAGFSYVVLGRTGTPMTDGVATPIAHDGMAAFPGTRRHTARLIRNHEVRTPPGSPIGRVHVPGSERYDELGVGGTTTLEVDLRSGEVLRHFVSLNGTIINCAGGMMLHGRGWLTCEETTAGRGQGWERKHGYIFEVPLDGPEPGRPAASMPLTAMGRFSHEAVAVDPRTGYVYETEDDSGKPDGLYRFRPRNPRHLASGGVLEMLKIKNVDTYDCREGQTMGTRLPVEWVRIDDPDPDLENGAPTCTQQGLAKGGAKFNRLEGCWYGDGSVFFNSTSGGDAKNGDAPGADGYREGYGQVWRLIPGTRGRGDTLVLVYESPGRRELDSPDNLVFTPRGGIVLCEDDASSADADPHPLAPGLTNVNRLIGLDPRRGEPFEFAVNIADDSEFAGACFAPDGSTMFVNQLGSTAELDPPGRTYAIRGPWRRGPL</sequence>
<dbReference type="InterPro" id="IPR006311">
    <property type="entry name" value="TAT_signal"/>
</dbReference>
<dbReference type="InterPro" id="IPR008557">
    <property type="entry name" value="PhoX"/>
</dbReference>
<dbReference type="RefSeq" id="WP_183651496.1">
    <property type="nucleotide sequence ID" value="NZ_JACIBV010000001.1"/>
</dbReference>
<name>A0A7W5Y8V1_9ACTN</name>
<evidence type="ECO:0008006" key="3">
    <source>
        <dbReference type="Google" id="ProtNLM"/>
    </source>
</evidence>
<dbReference type="GeneID" id="95391138"/>
<dbReference type="PROSITE" id="PS51318">
    <property type="entry name" value="TAT"/>
    <property type="match status" value="1"/>
</dbReference>
<keyword evidence="2" id="KW-1185">Reference proteome</keyword>
<organism evidence="1 2">
    <name type="scientific">Nonomuraea dietziae</name>
    <dbReference type="NCBI Taxonomy" id="65515"/>
    <lineage>
        <taxon>Bacteria</taxon>
        <taxon>Bacillati</taxon>
        <taxon>Actinomycetota</taxon>
        <taxon>Actinomycetes</taxon>
        <taxon>Streptosporangiales</taxon>
        <taxon>Streptosporangiaceae</taxon>
        <taxon>Nonomuraea</taxon>
    </lineage>
</organism>
<comment type="caution">
    <text evidence="1">The sequence shown here is derived from an EMBL/GenBank/DDBJ whole genome shotgun (WGS) entry which is preliminary data.</text>
</comment>
<reference evidence="1 2" key="1">
    <citation type="submission" date="2020-08" db="EMBL/GenBank/DDBJ databases">
        <title>Sequencing the genomes of 1000 actinobacteria strains.</title>
        <authorList>
            <person name="Klenk H.-P."/>
        </authorList>
    </citation>
    <scope>NUCLEOTIDE SEQUENCE [LARGE SCALE GENOMIC DNA]</scope>
    <source>
        <strain evidence="1 2">DSM 44320</strain>
    </source>
</reference>
<gene>
    <name evidence="1" type="ORF">FHR33_004791</name>
</gene>
<dbReference type="Pfam" id="PF05787">
    <property type="entry name" value="PhoX"/>
    <property type="match status" value="2"/>
</dbReference>
<accession>A0A7W5Y8V1</accession>
<evidence type="ECO:0000313" key="1">
    <source>
        <dbReference type="EMBL" id="MBB3728931.1"/>
    </source>
</evidence>
<evidence type="ECO:0000313" key="2">
    <source>
        <dbReference type="Proteomes" id="UP000579945"/>
    </source>
</evidence>
<dbReference type="Proteomes" id="UP000579945">
    <property type="component" value="Unassembled WGS sequence"/>
</dbReference>
<dbReference type="PANTHER" id="PTHR35399:SF4">
    <property type="entry name" value="MEMBRANE PROTEIN"/>
    <property type="match status" value="1"/>
</dbReference>
<protein>
    <recommendedName>
        <fullName evidence="3">Phosphatase</fullName>
    </recommendedName>
</protein>
<dbReference type="EMBL" id="JACIBV010000001">
    <property type="protein sequence ID" value="MBB3728931.1"/>
    <property type="molecule type" value="Genomic_DNA"/>
</dbReference>